<dbReference type="GO" id="GO:0004674">
    <property type="term" value="F:protein serine/threonine kinase activity"/>
    <property type="evidence" value="ECO:0007669"/>
    <property type="project" value="UniProtKB-KW"/>
</dbReference>
<evidence type="ECO:0000259" key="22">
    <source>
        <dbReference type="PROSITE" id="PS50927"/>
    </source>
</evidence>
<evidence type="ECO:0000256" key="11">
    <source>
        <dbReference type="ARBA" id="ARBA00022989"/>
    </source>
</evidence>
<keyword evidence="6 20" id="KW-0732">Signal</keyword>
<dbReference type="InterPro" id="IPR000719">
    <property type="entry name" value="Prot_kinase_dom"/>
</dbReference>
<dbReference type="InterPro" id="IPR024171">
    <property type="entry name" value="SRK-like_kinase"/>
</dbReference>
<dbReference type="CDD" id="cd14066">
    <property type="entry name" value="STKc_IRAK"/>
    <property type="match status" value="1"/>
</dbReference>
<feature type="chain" id="PRO_5027020738" description="Receptor-like serine/threonine-protein kinase" evidence="20">
    <location>
        <begin position="20"/>
        <end position="808"/>
    </location>
</feature>
<feature type="signal peptide" evidence="20">
    <location>
        <begin position="1"/>
        <end position="19"/>
    </location>
</feature>
<keyword evidence="8 18" id="KW-0547">Nucleotide-binding</keyword>
<evidence type="ECO:0000256" key="9">
    <source>
        <dbReference type="ARBA" id="ARBA00022777"/>
    </source>
</evidence>
<dbReference type="Gene3D" id="2.90.10.10">
    <property type="entry name" value="Bulb-type lectin domain"/>
    <property type="match status" value="2"/>
</dbReference>
<dbReference type="InterPro" id="IPR051343">
    <property type="entry name" value="G-type_lectin_kinases/EP1-like"/>
</dbReference>
<keyword evidence="10 18" id="KW-0067">ATP-binding</keyword>
<evidence type="ECO:0000256" key="2">
    <source>
        <dbReference type="ARBA" id="ARBA00022527"/>
    </source>
</evidence>
<evidence type="ECO:0000256" key="6">
    <source>
        <dbReference type="ARBA" id="ARBA00022729"/>
    </source>
</evidence>
<dbReference type="FunFam" id="1.10.510.10:FF:000237">
    <property type="entry name" value="G-type lectin S-receptor-like serine/threonine-protein kinase"/>
    <property type="match status" value="1"/>
</dbReference>
<keyword evidence="3" id="KW-0245">EGF-like domain</keyword>
<evidence type="ECO:0000256" key="8">
    <source>
        <dbReference type="ARBA" id="ARBA00022741"/>
    </source>
</evidence>
<dbReference type="InterPro" id="IPR011009">
    <property type="entry name" value="Kinase-like_dom_sf"/>
</dbReference>
<comment type="catalytic activity">
    <reaction evidence="17 18">
        <text>L-seryl-[protein] + ATP = O-phospho-L-seryl-[protein] + ADP + H(+)</text>
        <dbReference type="Rhea" id="RHEA:17989"/>
        <dbReference type="Rhea" id="RHEA-COMP:9863"/>
        <dbReference type="Rhea" id="RHEA-COMP:11604"/>
        <dbReference type="ChEBI" id="CHEBI:15378"/>
        <dbReference type="ChEBI" id="CHEBI:29999"/>
        <dbReference type="ChEBI" id="CHEBI:30616"/>
        <dbReference type="ChEBI" id="CHEBI:83421"/>
        <dbReference type="ChEBI" id="CHEBI:456216"/>
        <dbReference type="EC" id="2.7.11.1"/>
    </reaction>
</comment>
<keyword evidence="5 19" id="KW-0812">Transmembrane</keyword>
<feature type="domain" description="Bulb-type lectin" evidence="22">
    <location>
        <begin position="24"/>
        <end position="149"/>
    </location>
</feature>
<keyword evidence="4 18" id="KW-0808">Transferase</keyword>
<evidence type="ECO:0000256" key="14">
    <source>
        <dbReference type="ARBA" id="ARBA00023170"/>
    </source>
</evidence>
<evidence type="ECO:0000256" key="4">
    <source>
        <dbReference type="ARBA" id="ARBA00022679"/>
    </source>
</evidence>
<dbReference type="FunFam" id="3.30.200.20:FF:000059">
    <property type="entry name" value="S-receptor-like serine/threonine-protein kinase"/>
    <property type="match status" value="1"/>
</dbReference>
<dbReference type="PANTHER" id="PTHR47976:SF15">
    <property type="entry name" value="G-TYPE LECTIN S-RECEPTOR-LIKE SERINE_THREONINE-PROTEIN KINASE RLK1"/>
    <property type="match status" value="1"/>
</dbReference>
<evidence type="ECO:0000256" key="20">
    <source>
        <dbReference type="SAM" id="SignalP"/>
    </source>
</evidence>
<dbReference type="GeneID" id="111021406"/>
<dbReference type="SUPFAM" id="SSF56112">
    <property type="entry name" value="Protein kinase-like (PK-like)"/>
    <property type="match status" value="1"/>
</dbReference>
<dbReference type="EC" id="2.7.11.1" evidence="18"/>
<dbReference type="GO" id="GO:0016020">
    <property type="term" value="C:membrane"/>
    <property type="evidence" value="ECO:0007669"/>
    <property type="project" value="UniProtKB-SubCell"/>
</dbReference>
<keyword evidence="2 18" id="KW-0723">Serine/threonine-protein kinase</keyword>
<dbReference type="InterPro" id="IPR008271">
    <property type="entry name" value="Ser/Thr_kinase_AS"/>
</dbReference>
<dbReference type="Proteomes" id="UP000504603">
    <property type="component" value="Unplaced"/>
</dbReference>
<keyword evidence="9 18" id="KW-0418">Kinase</keyword>
<comment type="catalytic activity">
    <reaction evidence="16 18">
        <text>L-threonyl-[protein] + ATP = O-phospho-L-threonyl-[protein] + ADP + H(+)</text>
        <dbReference type="Rhea" id="RHEA:46608"/>
        <dbReference type="Rhea" id="RHEA-COMP:11060"/>
        <dbReference type="Rhea" id="RHEA-COMP:11605"/>
        <dbReference type="ChEBI" id="CHEBI:15378"/>
        <dbReference type="ChEBI" id="CHEBI:30013"/>
        <dbReference type="ChEBI" id="CHEBI:30616"/>
        <dbReference type="ChEBI" id="CHEBI:61977"/>
        <dbReference type="ChEBI" id="CHEBI:456216"/>
        <dbReference type="EC" id="2.7.11.1"/>
    </reaction>
</comment>
<keyword evidence="13" id="KW-1015">Disulfide bond</keyword>
<evidence type="ECO:0000256" key="15">
    <source>
        <dbReference type="ARBA" id="ARBA00023180"/>
    </source>
</evidence>
<dbReference type="SMART" id="SM00220">
    <property type="entry name" value="S_TKc"/>
    <property type="match status" value="1"/>
</dbReference>
<reference evidence="24" key="1">
    <citation type="submission" date="2025-08" db="UniProtKB">
        <authorList>
            <consortium name="RefSeq"/>
        </authorList>
    </citation>
    <scope>IDENTIFICATION</scope>
    <source>
        <strain evidence="24">OHB3-1</strain>
    </source>
</reference>
<keyword evidence="23" id="KW-1185">Reference proteome</keyword>
<dbReference type="AlphaFoldDB" id="A0A6J1DJ77"/>
<dbReference type="OrthoDB" id="1930390at2759"/>
<evidence type="ECO:0000259" key="21">
    <source>
        <dbReference type="PROSITE" id="PS50011"/>
    </source>
</evidence>
<evidence type="ECO:0000256" key="19">
    <source>
        <dbReference type="SAM" id="Phobius"/>
    </source>
</evidence>
<proteinExistence type="inferred from homology"/>
<evidence type="ECO:0000256" key="3">
    <source>
        <dbReference type="ARBA" id="ARBA00022536"/>
    </source>
</evidence>
<dbReference type="InterPro" id="IPR001480">
    <property type="entry name" value="Bulb-type_lectin_dom"/>
</dbReference>
<keyword evidence="12 19" id="KW-0472">Membrane</keyword>
<dbReference type="SUPFAM" id="SSF51110">
    <property type="entry name" value="alpha-D-mannose-specific plant lectins"/>
    <property type="match status" value="1"/>
</dbReference>
<dbReference type="PROSITE" id="PS00108">
    <property type="entry name" value="PROTEIN_KINASE_ST"/>
    <property type="match status" value="1"/>
</dbReference>
<dbReference type="Gene3D" id="3.30.200.20">
    <property type="entry name" value="Phosphorylase Kinase, domain 1"/>
    <property type="match status" value="1"/>
</dbReference>
<dbReference type="Gene3D" id="1.10.510.10">
    <property type="entry name" value="Transferase(Phosphotransferase) domain 1"/>
    <property type="match status" value="1"/>
</dbReference>
<dbReference type="InterPro" id="IPR036426">
    <property type="entry name" value="Bulb-type_lectin_dom_sf"/>
</dbReference>
<dbReference type="SMART" id="SM00108">
    <property type="entry name" value="B_lectin"/>
    <property type="match status" value="1"/>
</dbReference>
<dbReference type="Pfam" id="PF01453">
    <property type="entry name" value="B_lectin"/>
    <property type="match status" value="1"/>
</dbReference>
<gene>
    <name evidence="24" type="primary">LOC111021406</name>
</gene>
<organism evidence="23 24">
    <name type="scientific">Momordica charantia</name>
    <name type="common">Bitter gourd</name>
    <name type="synonym">Balsam pear</name>
    <dbReference type="NCBI Taxonomy" id="3673"/>
    <lineage>
        <taxon>Eukaryota</taxon>
        <taxon>Viridiplantae</taxon>
        <taxon>Streptophyta</taxon>
        <taxon>Embryophyta</taxon>
        <taxon>Tracheophyta</taxon>
        <taxon>Spermatophyta</taxon>
        <taxon>Magnoliopsida</taxon>
        <taxon>eudicotyledons</taxon>
        <taxon>Gunneridae</taxon>
        <taxon>Pentapetalae</taxon>
        <taxon>rosids</taxon>
        <taxon>fabids</taxon>
        <taxon>Cucurbitales</taxon>
        <taxon>Cucurbitaceae</taxon>
        <taxon>Momordiceae</taxon>
        <taxon>Momordica</taxon>
    </lineage>
</organism>
<dbReference type="GO" id="GO:0030246">
    <property type="term" value="F:carbohydrate binding"/>
    <property type="evidence" value="ECO:0007669"/>
    <property type="project" value="UniProtKB-KW"/>
</dbReference>
<evidence type="ECO:0000313" key="23">
    <source>
        <dbReference type="Proteomes" id="UP000504603"/>
    </source>
</evidence>
<dbReference type="Pfam" id="PF00069">
    <property type="entry name" value="Pkinase"/>
    <property type="match status" value="1"/>
</dbReference>
<keyword evidence="7" id="KW-0430">Lectin</keyword>
<keyword evidence="14" id="KW-0675">Receptor</keyword>
<dbReference type="RefSeq" id="XP_022154053.1">
    <property type="nucleotide sequence ID" value="XM_022298361.1"/>
</dbReference>
<sequence>MASGTVFLLLFLSFVVVSAQSNGTRKLAGTSLIAGNASVQPWRSPSGDFAFGFHNYGNDLFLLAIWFYKVPENNVVWFAEADDDNPVLAPRGSKIELTASDGLVLRNPSGGEIWKSEPITAPVAFGTMNDTGNFVLVDTINGSVWESFTYPTDTLLPTQKLEIGGVISSRKSQGNFSLGRFQFRLLRDGNAVSNTINLPSGYPYDAYYISNTFDSSSTQNSGKQVIFDEHGFLYVLKNNGVKVNITQLSDGNPIEAYYYKATMNFDGVLTVSSYPKGSGGVANGSWKDLFRIPDNICLSNVNPIERLGSGTCGFNSICTLKSNGRPSCNCAQGYSLVDPNDEFGNCTPDFTQGCEGEEEGAANFNHNLYEMVDLPKTNWPMNDYERFPTSNEQDCKSSCLQDCLCVLAVFGGRDCWKKRPPLTYGRQDASITSVSFLKLRKSNVSLESSPDDNRTRKKQTTIIVVMSALLGCSVFVIFILLGSKCLGLFALKKEILVGTCTKNVALECNLIQFAYKDLYKATDGFKEELGRGSCGIVYKGTTEAGPVAVKKLDRMFEADKEKEFRTEVNVIGQTHHKNLVRLLGYCDEGNNRMLVYQFMSNGSLSSFLFNGDLKPSWKLRAQIAIEIARGLLYLHEECSTHIIHCDIKPQNILLDENYHAKICDFGLAKLLKVDQSRTETGIRGTKGYVAPDWFRSSPVNAKVDVYSYGVLLLEIICCRRNVEMEGEGAVLSDWAYDCYEQGKLDVLIEGDMEAMDEFVKVERFVKIAIWCLQEDPSKRPTMKNVMLMLEGNEHVSLPPCPFPFTSIV</sequence>
<keyword evidence="15" id="KW-0325">Glycoprotein</keyword>
<dbReference type="PANTHER" id="PTHR47976">
    <property type="entry name" value="G-TYPE LECTIN S-RECEPTOR-LIKE SERINE/THREONINE-PROTEIN KINASE SD2-5"/>
    <property type="match status" value="1"/>
</dbReference>
<evidence type="ECO:0000256" key="12">
    <source>
        <dbReference type="ARBA" id="ARBA00023136"/>
    </source>
</evidence>
<name>A0A6J1DJ77_MOMCH</name>
<evidence type="ECO:0000256" key="5">
    <source>
        <dbReference type="ARBA" id="ARBA00022692"/>
    </source>
</evidence>
<evidence type="ECO:0000313" key="24">
    <source>
        <dbReference type="RefSeq" id="XP_022154053.1"/>
    </source>
</evidence>
<dbReference type="PIRSF" id="PIRSF000641">
    <property type="entry name" value="SRK"/>
    <property type="match status" value="1"/>
</dbReference>
<keyword evidence="11 19" id="KW-1133">Transmembrane helix</keyword>
<comment type="similarity">
    <text evidence="18">Belongs to the protein kinase superfamily. Ser/Thr protein kinase family.</text>
</comment>
<evidence type="ECO:0000256" key="17">
    <source>
        <dbReference type="ARBA" id="ARBA00048679"/>
    </source>
</evidence>
<evidence type="ECO:0000256" key="7">
    <source>
        <dbReference type="ARBA" id="ARBA00022734"/>
    </source>
</evidence>
<evidence type="ECO:0000256" key="13">
    <source>
        <dbReference type="ARBA" id="ARBA00023157"/>
    </source>
</evidence>
<protein>
    <recommendedName>
        <fullName evidence="18">Receptor-like serine/threonine-protein kinase</fullName>
        <ecNumber evidence="18">2.7.11.1</ecNumber>
    </recommendedName>
</protein>
<dbReference type="GO" id="GO:0005524">
    <property type="term" value="F:ATP binding"/>
    <property type="evidence" value="ECO:0007669"/>
    <property type="project" value="UniProtKB-KW"/>
</dbReference>
<evidence type="ECO:0000256" key="1">
    <source>
        <dbReference type="ARBA" id="ARBA00004479"/>
    </source>
</evidence>
<evidence type="ECO:0000256" key="16">
    <source>
        <dbReference type="ARBA" id="ARBA00047899"/>
    </source>
</evidence>
<accession>A0A6J1DJ77</accession>
<evidence type="ECO:0000256" key="10">
    <source>
        <dbReference type="ARBA" id="ARBA00022840"/>
    </source>
</evidence>
<comment type="subcellular location">
    <subcellularLocation>
        <location evidence="1">Membrane</location>
        <topology evidence="1">Single-pass type I membrane protein</topology>
    </subcellularLocation>
</comment>
<feature type="domain" description="Protein kinase" evidence="21">
    <location>
        <begin position="523"/>
        <end position="797"/>
    </location>
</feature>
<feature type="transmembrane region" description="Helical" evidence="19">
    <location>
        <begin position="462"/>
        <end position="483"/>
    </location>
</feature>
<dbReference type="PROSITE" id="PS50011">
    <property type="entry name" value="PROTEIN_KINASE_DOM"/>
    <property type="match status" value="1"/>
</dbReference>
<dbReference type="KEGG" id="mcha:111021406"/>
<dbReference type="PROSITE" id="PS50927">
    <property type="entry name" value="BULB_LECTIN"/>
    <property type="match status" value="1"/>
</dbReference>
<evidence type="ECO:0000256" key="18">
    <source>
        <dbReference type="PIRNR" id="PIRNR000641"/>
    </source>
</evidence>